<feature type="domain" description="Xylose isomerase-like TIM barrel" evidence="1">
    <location>
        <begin position="26"/>
        <end position="228"/>
    </location>
</feature>
<dbReference type="PANTHER" id="PTHR12110:SF41">
    <property type="entry name" value="INOSOSE DEHYDRATASE"/>
    <property type="match status" value="1"/>
</dbReference>
<comment type="caution">
    <text evidence="2">The sequence shown here is derived from an EMBL/GenBank/DDBJ whole genome shotgun (WGS) entry which is preliminary data.</text>
</comment>
<reference evidence="2" key="2">
    <citation type="submission" date="2021-04" db="EMBL/GenBank/DDBJ databases">
        <authorList>
            <person name="Gilroy R."/>
        </authorList>
    </citation>
    <scope>NUCLEOTIDE SEQUENCE</scope>
    <source>
        <strain evidence="2">1282</strain>
    </source>
</reference>
<proteinExistence type="predicted"/>
<organism evidence="2 3">
    <name type="scientific">Candidatus Acutalibacter pullistercoris</name>
    <dbReference type="NCBI Taxonomy" id="2838418"/>
    <lineage>
        <taxon>Bacteria</taxon>
        <taxon>Bacillati</taxon>
        <taxon>Bacillota</taxon>
        <taxon>Clostridia</taxon>
        <taxon>Eubacteriales</taxon>
        <taxon>Acutalibacteraceae</taxon>
        <taxon>Acutalibacter</taxon>
    </lineage>
</organism>
<dbReference type="Pfam" id="PF01261">
    <property type="entry name" value="AP_endonuc_2"/>
    <property type="match status" value="1"/>
</dbReference>
<keyword evidence="2" id="KW-0413">Isomerase</keyword>
<dbReference type="SUPFAM" id="SSF51658">
    <property type="entry name" value="Xylose isomerase-like"/>
    <property type="match status" value="1"/>
</dbReference>
<dbReference type="EMBL" id="DXDU01000068">
    <property type="protein sequence ID" value="HIY26355.1"/>
    <property type="molecule type" value="Genomic_DNA"/>
</dbReference>
<dbReference type="InterPro" id="IPR013022">
    <property type="entry name" value="Xyl_isomerase-like_TIM-brl"/>
</dbReference>
<dbReference type="InterPro" id="IPR050312">
    <property type="entry name" value="IolE/XylAMocC-like"/>
</dbReference>
<accession>A0A9D1YCH0</accession>
<dbReference type="Proteomes" id="UP000823915">
    <property type="component" value="Unassembled WGS sequence"/>
</dbReference>
<dbReference type="InterPro" id="IPR036237">
    <property type="entry name" value="Xyl_isomerase-like_sf"/>
</dbReference>
<dbReference type="AlphaFoldDB" id="A0A9D1YCH0"/>
<name>A0A9D1YCH0_9FIRM</name>
<dbReference type="Gene3D" id="3.20.20.150">
    <property type="entry name" value="Divalent-metal-dependent TIM barrel enzymes"/>
    <property type="match status" value="1"/>
</dbReference>
<gene>
    <name evidence="2" type="ORF">H9838_04175</name>
</gene>
<evidence type="ECO:0000259" key="1">
    <source>
        <dbReference type="Pfam" id="PF01261"/>
    </source>
</evidence>
<protein>
    <submittedName>
        <fullName evidence="2">Sugar phosphate isomerase/epimerase</fullName>
    </submittedName>
</protein>
<evidence type="ECO:0000313" key="2">
    <source>
        <dbReference type="EMBL" id="HIY26355.1"/>
    </source>
</evidence>
<sequence>MELGAQMFTLRDYTQTEQDLDFSLGEVAKMGYKTVQLSAVGPIPAEKLRELCDKHGLKIVLTHWNPDRILNDTEAVIKEHEIMGCDYIGIGMMPKKYATPEWLCHFAKDYKEPAKKIAAAGKLLMYHNHNIEFQKFDGKLVIDTLLESFSPDELGFTLDTYWVQMGGADVCAWMEKLGDRIPCVHFKDMAVKGWEPIMAPVGEGNLPWEKILQTLEKTGKTKYILVEQDVCQESPFVCLQKSFDYLHGLGYN</sequence>
<dbReference type="PANTHER" id="PTHR12110">
    <property type="entry name" value="HYDROXYPYRUVATE ISOMERASE"/>
    <property type="match status" value="1"/>
</dbReference>
<reference evidence="2" key="1">
    <citation type="journal article" date="2021" name="PeerJ">
        <title>Extensive microbial diversity within the chicken gut microbiome revealed by metagenomics and culture.</title>
        <authorList>
            <person name="Gilroy R."/>
            <person name="Ravi A."/>
            <person name="Getino M."/>
            <person name="Pursley I."/>
            <person name="Horton D.L."/>
            <person name="Alikhan N.F."/>
            <person name="Baker D."/>
            <person name="Gharbi K."/>
            <person name="Hall N."/>
            <person name="Watson M."/>
            <person name="Adriaenssens E.M."/>
            <person name="Foster-Nyarko E."/>
            <person name="Jarju S."/>
            <person name="Secka A."/>
            <person name="Antonio M."/>
            <person name="Oren A."/>
            <person name="Chaudhuri R.R."/>
            <person name="La Ragione R."/>
            <person name="Hildebrand F."/>
            <person name="Pallen M.J."/>
        </authorList>
    </citation>
    <scope>NUCLEOTIDE SEQUENCE</scope>
    <source>
        <strain evidence="2">1282</strain>
    </source>
</reference>
<dbReference type="GO" id="GO:0016853">
    <property type="term" value="F:isomerase activity"/>
    <property type="evidence" value="ECO:0007669"/>
    <property type="project" value="UniProtKB-KW"/>
</dbReference>
<evidence type="ECO:0000313" key="3">
    <source>
        <dbReference type="Proteomes" id="UP000823915"/>
    </source>
</evidence>